<evidence type="ECO:0000313" key="3">
    <source>
        <dbReference type="Proteomes" id="UP000789901"/>
    </source>
</evidence>
<dbReference type="EMBL" id="CAJVQB010057960">
    <property type="protein sequence ID" value="CAG8838399.1"/>
    <property type="molecule type" value="Genomic_DNA"/>
</dbReference>
<reference evidence="2 3" key="1">
    <citation type="submission" date="2021-06" db="EMBL/GenBank/DDBJ databases">
        <authorList>
            <person name="Kallberg Y."/>
            <person name="Tangrot J."/>
            <person name="Rosling A."/>
        </authorList>
    </citation>
    <scope>NUCLEOTIDE SEQUENCE [LARGE SCALE GENOMIC DNA]</scope>
    <source>
        <strain evidence="2 3">120-4 pot B 10/14</strain>
    </source>
</reference>
<gene>
    <name evidence="2" type="ORF">GMARGA_LOCUS33958</name>
</gene>
<sequence length="114" mass="12509">MGNDGGSIPKRIELVKEKQKNSRCRLYTRKLIQGCNIRISIEQKCDVKMLNLTPNPPFKKSSASVAHFRTGNEVPSEACIQNNDGHDNSPQSSKKLAIDSQINGSISSAPSKAR</sequence>
<comment type="caution">
    <text evidence="2">The sequence shown here is derived from an EMBL/GenBank/DDBJ whole genome shotgun (WGS) entry which is preliminary data.</text>
</comment>
<dbReference type="Proteomes" id="UP000789901">
    <property type="component" value="Unassembled WGS sequence"/>
</dbReference>
<keyword evidence="3" id="KW-1185">Reference proteome</keyword>
<evidence type="ECO:0000256" key="1">
    <source>
        <dbReference type="SAM" id="MobiDB-lite"/>
    </source>
</evidence>
<organism evidence="2 3">
    <name type="scientific">Gigaspora margarita</name>
    <dbReference type="NCBI Taxonomy" id="4874"/>
    <lineage>
        <taxon>Eukaryota</taxon>
        <taxon>Fungi</taxon>
        <taxon>Fungi incertae sedis</taxon>
        <taxon>Mucoromycota</taxon>
        <taxon>Glomeromycotina</taxon>
        <taxon>Glomeromycetes</taxon>
        <taxon>Diversisporales</taxon>
        <taxon>Gigasporaceae</taxon>
        <taxon>Gigaspora</taxon>
    </lineage>
</organism>
<feature type="region of interest" description="Disordered" evidence="1">
    <location>
        <begin position="75"/>
        <end position="114"/>
    </location>
</feature>
<name>A0ABN7WQU5_GIGMA</name>
<proteinExistence type="predicted"/>
<accession>A0ABN7WQU5</accession>
<evidence type="ECO:0000313" key="2">
    <source>
        <dbReference type="EMBL" id="CAG8838399.1"/>
    </source>
</evidence>
<protein>
    <submittedName>
        <fullName evidence="2">2082_t:CDS:1</fullName>
    </submittedName>
</protein>
<feature type="compositionally biased region" description="Polar residues" evidence="1">
    <location>
        <begin position="79"/>
        <end position="114"/>
    </location>
</feature>
<feature type="non-terminal residue" evidence="2">
    <location>
        <position position="114"/>
    </location>
</feature>